<evidence type="ECO:0000256" key="3">
    <source>
        <dbReference type="ARBA" id="ARBA00022801"/>
    </source>
</evidence>
<dbReference type="Pfam" id="PF00353">
    <property type="entry name" value="HemolysinCabind"/>
    <property type="match status" value="3"/>
</dbReference>
<dbReference type="GO" id="GO:0008305">
    <property type="term" value="C:integrin complex"/>
    <property type="evidence" value="ECO:0007669"/>
    <property type="project" value="InterPro"/>
</dbReference>
<feature type="non-terminal residue" evidence="5">
    <location>
        <position position="1949"/>
    </location>
</feature>
<dbReference type="PRINTS" id="PR01185">
    <property type="entry name" value="INTEGRINA"/>
</dbReference>
<keyword evidence="3" id="KW-0378">Hydrolase</keyword>
<evidence type="ECO:0000313" key="5">
    <source>
        <dbReference type="EMBL" id="RKF14242.1"/>
    </source>
</evidence>
<keyword evidence="2" id="KW-0677">Repeat</keyword>
<keyword evidence="6" id="KW-1185">Reference proteome</keyword>
<evidence type="ECO:0000256" key="4">
    <source>
        <dbReference type="ARBA" id="ARBA00023180"/>
    </source>
</evidence>
<dbReference type="GO" id="GO:0007155">
    <property type="term" value="P:cell adhesion"/>
    <property type="evidence" value="ECO:0007669"/>
    <property type="project" value="InterPro"/>
</dbReference>
<dbReference type="InterPro" id="IPR013519">
    <property type="entry name" value="Int_alpha_beta-p"/>
</dbReference>
<dbReference type="InterPro" id="IPR001343">
    <property type="entry name" value="Hemolysn_Ca-bd"/>
</dbReference>
<keyword evidence="4" id="KW-0325">Glycoprotein</keyword>
<gene>
    <name evidence="5" type="ORF">D6851_17340</name>
</gene>
<evidence type="ECO:0000313" key="6">
    <source>
        <dbReference type="Proteomes" id="UP000284395"/>
    </source>
</evidence>
<feature type="non-terminal residue" evidence="5">
    <location>
        <position position="1"/>
    </location>
</feature>
<accession>A0A420E6S3</accession>
<evidence type="ECO:0000256" key="2">
    <source>
        <dbReference type="ARBA" id="ARBA00022737"/>
    </source>
</evidence>
<dbReference type="EMBL" id="RAPF01000023">
    <property type="protein sequence ID" value="RKF14242.1"/>
    <property type="molecule type" value="Genomic_DNA"/>
</dbReference>
<dbReference type="Gene3D" id="2.130.10.130">
    <property type="entry name" value="Integrin alpha, N-terminal"/>
    <property type="match status" value="12"/>
</dbReference>
<reference evidence="5 6" key="1">
    <citation type="submission" date="2018-09" db="EMBL/GenBank/DDBJ databases">
        <title>Altererythrobacter spongiae sp. nov., isolated from a marine sponge.</title>
        <authorList>
            <person name="Zhuang L."/>
            <person name="Luo L."/>
        </authorList>
    </citation>
    <scope>NUCLEOTIDE SEQUENCE [LARGE SCALE GENOMIC DNA]</scope>
    <source>
        <strain evidence="5 6">HN-Y73</strain>
    </source>
</reference>
<dbReference type="InterPro" id="IPR028994">
    <property type="entry name" value="Integrin_alpha_N"/>
</dbReference>
<keyword evidence="1" id="KW-0732">Signal</keyword>
<dbReference type="SUPFAM" id="SSF51120">
    <property type="entry name" value="beta-Roll"/>
    <property type="match status" value="2"/>
</dbReference>
<dbReference type="PANTHER" id="PTHR23221:SF7">
    <property type="entry name" value="PHOSPHATIDYLINOSITOL-GLYCAN-SPECIFIC PHOSPHOLIPASE D"/>
    <property type="match status" value="1"/>
</dbReference>
<sequence>NMGDVNGDGYDDWIVGAYQNDEGGTNTGAAYVLFGGAGGFGTVDATGRRVIDLSSLSASQGFAILGDNTEDSLGYSVSLAGDVNGDGYDDVIVGVFGDDDGGTTAGAAYVLFGKASGFGTVDLGGGLSASDGFKITGDTTEDLLGYSVSSAGDVNGDGYDDVIVGAYGNDAGGTYAGAAYVLFGKASGFGTVDLGNTLNASDGFKITSDASNDYLGYSVSSAGDVNGDGYDDVIVGAHGNDDGGSTAGAAYVLFGKASGFGTVDLGSGLSAADGFQIMGAVAGDSLGYSVSSAGDVNGDGYDDLIVGAYYNDDGGSTAGAAYVLFGKASGFGTVDLGSGLSASDGFKIMGAAVDDSLGYSVSSAGDVNGDGYADLIIGARQNDAGGSDAGAAYVIFGKASGFGTVDLDTLTAADGFIIQGDTIGDNLGVSVSSAGDIDGDGYDDLLVGANGGDDGGEDAGEVYVLYGSALYGQQGEQTDRALTGTASADILIGGNGDDTIVSAGGADVIRSGAGDDRITLTDFTFEDIHGGRGFDSLVLDGAGLNFDLTAILPGDLRSVEAIDLTGSGDNVLTISGENLLDISDWRMDGEAYMLVTGDAGDSVVTQGFTYGGTQIYEGVTYNLYERGYANLLVEQDVAVTNEPFGTAPVIDTSILKEHYGFIVQGDEANDYLGYSSMQNMGDVNGDGYDDWIVGAYYNDDGGSDAGAAYVLFGGAGGFGTPDATGRRVIDLSSLSASQGFAILGENSNDYLGLSVSLAGDVNGDGYDDLIVGAYDNDAGGSTAGAAYVLFGKASGFGTVDLGSGLSASDGFKIIGDASGDYLGMSVSSAGDVNGDGYDDVIVGARYNDDGGGNTGTAYVLFGKASGFGTVDTSSSLSASDGFKIYGDNDSDYLGYSVSSAGDVNGDGYDDLIVGAYANNDGGIDDEGAAYVIFGKASGFGTVDLGSGLSASDGFKIMGAVANDYLGYSVSLAGDVNGDGYADLIIGAHYNDDGGSEAGAAYVIFGKASGFGTVDLGSGLSASDGFQIMGDTTEDFLGYSVSSAGDVNGDGYDDVIVGAYGNDAGGSDAGAAYVIFGKASGFGTVDLDILAAADGFIIQGDTIGDNLGVSVSSAGDIDGDGYDDLLVGANGGGDGGGNAGEVYVLFGRPDMGADIMQGTSNADTLVGTSGADIIIGDEGDDIIVTGGGADVVRGGAGDDLIRLVDFDFEDIHGGRGFDTLVLQDLGMNLDLTAILPGDLRSIEAVDLTGDGDNSLSFTAETVFDISDWRMDGEAWMIVKGDAGDSAIGLEGFTYGGTYDYEGVTYNLYERGYANVLVEQDVTFTNDPLGTAPVIDTSILKEHYGFIVQGDEAGDRLGYRSMQNMGDVNGDGYDDWIIGAYVNDDGGSDTGAAYVLFGGAGGFGTVDATGRRVIDLSSLSASQGFAILGDNSSDYLGYSVSLAGDVNGDGYDDLIIGAYRNDDGGTSAGAAYVLFGKASGFGTVDLGNTLSAADGFKIIGDTTEDYLGLSVSSAGDVNGDGYDDLIVGAYRNDDGGTDTGTAYVLFGKASGFGTVDTSSSLSASDGFKIYGDNTDDYLGYSVSSAGDVNGDGYADVIVGAHGNDDGGTDTGTAYVLFGKASGFGTVNTSSSLSASDGFKIYGDNTDDYLGLSVSSAGDVNGDGYDDLIVGAYANDDGGSDDEGAAYVIFGKASGFGTVDLGSGLSASDGFKIMGAVSNDYLGYSVSSAGDVNGDGYADLIIGAYANDDGGSDAGAAYVIFGKASGYGTVDLDTLTAADGFIIQGDTADDYLGIAVSSAGDIDGDGYDDLLVGAYSGDDGGSNAGEAYVLYGSALYGQQGEQTDRALTGTASADILIGGNGDDAIISAGGADVIRSGAGDDRITLTDFTFEDIHGGRGFDSLVLDGAGLNFDLTAILPGDLRSVEAIDLTGSGDNVLTISGENLLDISDWRM</sequence>
<dbReference type="InterPro" id="IPR011049">
    <property type="entry name" value="Serralysin-like_metalloprot_C"/>
</dbReference>
<dbReference type="InterPro" id="IPR000413">
    <property type="entry name" value="Integrin_alpha"/>
</dbReference>
<dbReference type="GO" id="GO:0016787">
    <property type="term" value="F:hydrolase activity"/>
    <property type="evidence" value="ECO:0007669"/>
    <property type="project" value="UniProtKB-KW"/>
</dbReference>
<dbReference type="Pfam" id="PF01839">
    <property type="entry name" value="FG-GAP"/>
    <property type="match status" value="19"/>
</dbReference>
<evidence type="ECO:0000256" key="1">
    <source>
        <dbReference type="ARBA" id="ARBA00022729"/>
    </source>
</evidence>
<dbReference type="OrthoDB" id="7410864at2"/>
<dbReference type="RefSeq" id="WP_120326094.1">
    <property type="nucleotide sequence ID" value="NZ_RAPF01000023.1"/>
</dbReference>
<dbReference type="InterPro" id="IPR013517">
    <property type="entry name" value="FG-GAP"/>
</dbReference>
<dbReference type="GO" id="GO:0005509">
    <property type="term" value="F:calcium ion binding"/>
    <property type="evidence" value="ECO:0007669"/>
    <property type="project" value="InterPro"/>
</dbReference>
<dbReference type="SMART" id="SM00191">
    <property type="entry name" value="Int_alpha"/>
    <property type="match status" value="21"/>
</dbReference>
<protein>
    <submittedName>
        <fullName evidence="5">Uncharacterized protein</fullName>
    </submittedName>
</protein>
<proteinExistence type="predicted"/>
<dbReference type="Proteomes" id="UP000284395">
    <property type="component" value="Unassembled WGS sequence"/>
</dbReference>
<dbReference type="PANTHER" id="PTHR23221">
    <property type="entry name" value="GLYCOSYLPHOSPHATIDYLINOSITOL PHOSPHOLIPASE D"/>
    <property type="match status" value="1"/>
</dbReference>
<organism evidence="5 6">
    <name type="scientific">Altericroceibacterium spongiae</name>
    <dbReference type="NCBI Taxonomy" id="2320269"/>
    <lineage>
        <taxon>Bacteria</taxon>
        <taxon>Pseudomonadati</taxon>
        <taxon>Pseudomonadota</taxon>
        <taxon>Alphaproteobacteria</taxon>
        <taxon>Sphingomonadales</taxon>
        <taxon>Erythrobacteraceae</taxon>
        <taxon>Altericroceibacterium</taxon>
    </lineage>
</organism>
<dbReference type="SUPFAM" id="SSF69318">
    <property type="entry name" value="Integrin alpha N-terminal domain"/>
    <property type="match status" value="5"/>
</dbReference>
<name>A0A420E6S3_9SPHN</name>
<comment type="caution">
    <text evidence="5">The sequence shown here is derived from an EMBL/GenBank/DDBJ whole genome shotgun (WGS) entry which is preliminary data.</text>
</comment>
<dbReference type="PROSITE" id="PS51470">
    <property type="entry name" value="FG_GAP"/>
    <property type="match status" value="19"/>
</dbReference>